<organism evidence="2 3">
    <name type="scientific">Rhizophagus clarus</name>
    <dbReference type="NCBI Taxonomy" id="94130"/>
    <lineage>
        <taxon>Eukaryota</taxon>
        <taxon>Fungi</taxon>
        <taxon>Fungi incertae sedis</taxon>
        <taxon>Mucoromycota</taxon>
        <taxon>Glomeromycotina</taxon>
        <taxon>Glomeromycetes</taxon>
        <taxon>Glomerales</taxon>
        <taxon>Glomeraceae</taxon>
        <taxon>Rhizophagus</taxon>
    </lineage>
</organism>
<dbReference type="AlphaFoldDB" id="A0A8H3KYX1"/>
<feature type="region of interest" description="Disordered" evidence="1">
    <location>
        <begin position="280"/>
        <end position="303"/>
    </location>
</feature>
<evidence type="ECO:0000313" key="3">
    <source>
        <dbReference type="Proteomes" id="UP000615446"/>
    </source>
</evidence>
<dbReference type="EMBL" id="BLAL01000019">
    <property type="protein sequence ID" value="GES76274.1"/>
    <property type="molecule type" value="Genomic_DNA"/>
</dbReference>
<protein>
    <submittedName>
        <fullName evidence="2">Uncharacterized protein</fullName>
    </submittedName>
</protein>
<gene>
    <name evidence="2" type="ORF">RCL2_000368100</name>
</gene>
<proteinExistence type="predicted"/>
<sequence length="316" mass="36816">MDKRRESHDLNNRSTKTFFKFSYKKYRFHFGIYIPCSHFIYPENTSASTSGTQPSDVSLCSLPSPVVFSQHPKNDRKGCCKLQKFIPFYHNIPFSPNDDDKNNTKLTRLQPLKKLHSDWFNRTVKHHYSPRTGCSFDTRSLREIQRPKNQPIPQPGDNHVLEGNNTLLQPSTSTSTTTGNPAVAPFSFNLNRARYIPGLTTQDLASLQMENDRNFVQIHGMTRAVYKHWDDFRPFYRRFSSKSNAKNYGIYQQQLEFYNKFTPYVIEPFDRTAIEERYGKDCSDSSDQNVLPLRPNKRENFPRDGASRAFKARCVK</sequence>
<evidence type="ECO:0000313" key="2">
    <source>
        <dbReference type="EMBL" id="GES76274.1"/>
    </source>
</evidence>
<comment type="caution">
    <text evidence="2">The sequence shown here is derived from an EMBL/GenBank/DDBJ whole genome shotgun (WGS) entry which is preliminary data.</text>
</comment>
<evidence type="ECO:0000256" key="1">
    <source>
        <dbReference type="SAM" id="MobiDB-lite"/>
    </source>
</evidence>
<accession>A0A8H3KYX1</accession>
<dbReference type="Proteomes" id="UP000615446">
    <property type="component" value="Unassembled WGS sequence"/>
</dbReference>
<name>A0A8H3KYX1_9GLOM</name>
<reference evidence="2" key="1">
    <citation type="submission" date="2019-10" db="EMBL/GenBank/DDBJ databases">
        <title>Conservation and host-specific expression of non-tandemly repeated heterogenous ribosome RNA gene in arbuscular mycorrhizal fungi.</title>
        <authorList>
            <person name="Maeda T."/>
            <person name="Kobayashi Y."/>
            <person name="Nakagawa T."/>
            <person name="Ezawa T."/>
            <person name="Yamaguchi K."/>
            <person name="Bino T."/>
            <person name="Nishimoto Y."/>
            <person name="Shigenobu S."/>
            <person name="Kawaguchi M."/>
        </authorList>
    </citation>
    <scope>NUCLEOTIDE SEQUENCE</scope>
    <source>
        <strain evidence="2">HR1</strain>
    </source>
</reference>